<reference evidence="2 3" key="2">
    <citation type="submission" date="2013-02" db="EMBL/GenBank/DDBJ databases">
        <title>The Genome Sequence of Plasmodium falciparum 7G8.</title>
        <authorList>
            <consortium name="The Broad Institute Genome Sequencing Platform"/>
            <consortium name="The Broad Institute Genome Sequencing Center for Infectious Disease"/>
            <person name="Neafsey D."/>
            <person name="Cheeseman I."/>
            <person name="Volkman S."/>
            <person name="Adams J."/>
            <person name="Walker B."/>
            <person name="Young S.K."/>
            <person name="Zeng Q."/>
            <person name="Gargeya S."/>
            <person name="Fitzgerald M."/>
            <person name="Haas B."/>
            <person name="Abouelleil A."/>
            <person name="Alvarado L."/>
            <person name="Arachchi H.M."/>
            <person name="Berlin A.M."/>
            <person name="Chapman S.B."/>
            <person name="Dewar J."/>
            <person name="Goldberg J."/>
            <person name="Griggs A."/>
            <person name="Gujja S."/>
            <person name="Hansen M."/>
            <person name="Howarth C."/>
            <person name="Imamovic A."/>
            <person name="Larimer J."/>
            <person name="McCowan C."/>
            <person name="Murphy C."/>
            <person name="Neiman D."/>
            <person name="Pearson M."/>
            <person name="Priest M."/>
            <person name="Roberts A."/>
            <person name="Saif S."/>
            <person name="Shea T."/>
            <person name="Sisk P."/>
            <person name="Sykes S."/>
            <person name="Wortman J."/>
            <person name="Nusbaum C."/>
            <person name="Birren B."/>
        </authorList>
    </citation>
    <scope>NUCLEOTIDE SEQUENCE [LARGE SCALE GENOMIC DNA]</scope>
    <source>
        <strain evidence="2 3">7G8</strain>
    </source>
</reference>
<protein>
    <submittedName>
        <fullName evidence="2">Uncharacterized protein</fullName>
    </submittedName>
</protein>
<dbReference type="Proteomes" id="UP000030688">
    <property type="component" value="Unassembled WGS sequence"/>
</dbReference>
<proteinExistence type="predicted"/>
<keyword evidence="1" id="KW-0812">Transmembrane</keyword>
<name>W7F030_PLAF8</name>
<organism evidence="2 3">
    <name type="scientific">Plasmodium falciparum (isolate 7G8)</name>
    <dbReference type="NCBI Taxonomy" id="57266"/>
    <lineage>
        <taxon>Eukaryota</taxon>
        <taxon>Sar</taxon>
        <taxon>Alveolata</taxon>
        <taxon>Apicomplexa</taxon>
        <taxon>Aconoidasida</taxon>
        <taxon>Haemosporida</taxon>
        <taxon>Plasmodiidae</taxon>
        <taxon>Plasmodium</taxon>
        <taxon>Plasmodium (Laverania)</taxon>
    </lineage>
</organism>
<feature type="transmembrane region" description="Helical" evidence="1">
    <location>
        <begin position="46"/>
        <end position="69"/>
    </location>
</feature>
<evidence type="ECO:0000313" key="3">
    <source>
        <dbReference type="Proteomes" id="UP000030688"/>
    </source>
</evidence>
<accession>W7F030</accession>
<evidence type="ECO:0000256" key="1">
    <source>
        <dbReference type="SAM" id="Phobius"/>
    </source>
</evidence>
<keyword evidence="1" id="KW-1133">Transmembrane helix</keyword>
<dbReference type="AlphaFoldDB" id="W7F030"/>
<gene>
    <name evidence="2" type="ORF">PFBG_03045</name>
</gene>
<reference evidence="3" key="1">
    <citation type="submission" date="2007-11" db="EMBL/GenBank/DDBJ databases">
        <authorList>
            <consortium name="The Broad Institute Genome Sequencing Platform"/>
            <person name="Volkman S.K."/>
            <person name="Daily J.P."/>
            <person name="Sarr O."/>
            <person name="Ndiaye D."/>
            <person name="Ndir O."/>
            <person name="Mboup S."/>
            <person name="Lukens A."/>
            <person name="Stange-Thomann N."/>
            <person name="Mauceli E."/>
            <person name="Gnerre S."/>
            <person name="Jaffe D."/>
            <person name="Zainoun J."/>
            <person name="Wiegand R.C."/>
            <person name="Birren B."/>
            <person name="Galagan J."/>
            <person name="Lander E."/>
            <person name="Wirth D.F."/>
        </authorList>
    </citation>
    <scope>NUCLEOTIDE SEQUENCE [LARGE SCALE GENOMIC DNA]</scope>
    <source>
        <strain evidence="3">7G8</strain>
    </source>
</reference>
<evidence type="ECO:0000313" key="2">
    <source>
        <dbReference type="EMBL" id="EUR71318.1"/>
    </source>
</evidence>
<sequence>MLHSNEEFQFLILKPTQDIINLYPHIFLYTPCKYPIIEWLIDPINFLFFFIFISLISYNNLWSIIIKLYENNN</sequence>
<dbReference type="EMBL" id="KE123620">
    <property type="protein sequence ID" value="EUR71318.1"/>
    <property type="molecule type" value="Genomic_DNA"/>
</dbReference>
<keyword evidence="1" id="KW-0472">Membrane</keyword>